<accession>M7C7H8</accession>
<feature type="region of interest" description="Disordered" evidence="1">
    <location>
        <begin position="125"/>
        <end position="161"/>
    </location>
</feature>
<keyword evidence="3" id="KW-1185">Reference proteome</keyword>
<name>M7C7H8_CHEMY</name>
<dbReference type="AlphaFoldDB" id="M7C7H8"/>
<sequence length="241" mass="26764">MESELLRSMLTCLASTSHLAVELFFMIQSDSEESDDDIDSSNAYDMSLLVAFTDMLTTMEHHFWARETSSACIATSVCIESAWRSMMLSSCSVLWCLEHHRNNSAIHKAPVRLPVQQMGRERHLRMRSPKANPLGKEPPKLAPGRCRRAQRSHDPPPLPRVREALSSSRCAFRTAAAKGVGRGAAGWPHARSCSGTALLLPALPRRVPFICTAAPPKDRTSYSELQCPLKGERDDAMESQM</sequence>
<evidence type="ECO:0000313" key="3">
    <source>
        <dbReference type="Proteomes" id="UP000031443"/>
    </source>
</evidence>
<dbReference type="Proteomes" id="UP000031443">
    <property type="component" value="Unassembled WGS sequence"/>
</dbReference>
<reference evidence="3" key="1">
    <citation type="journal article" date="2013" name="Nat. Genet.">
        <title>The draft genomes of soft-shell turtle and green sea turtle yield insights into the development and evolution of the turtle-specific body plan.</title>
        <authorList>
            <person name="Wang Z."/>
            <person name="Pascual-Anaya J."/>
            <person name="Zadissa A."/>
            <person name="Li W."/>
            <person name="Niimura Y."/>
            <person name="Huang Z."/>
            <person name="Li C."/>
            <person name="White S."/>
            <person name="Xiong Z."/>
            <person name="Fang D."/>
            <person name="Wang B."/>
            <person name="Ming Y."/>
            <person name="Chen Y."/>
            <person name="Zheng Y."/>
            <person name="Kuraku S."/>
            <person name="Pignatelli M."/>
            <person name="Herrero J."/>
            <person name="Beal K."/>
            <person name="Nozawa M."/>
            <person name="Li Q."/>
            <person name="Wang J."/>
            <person name="Zhang H."/>
            <person name="Yu L."/>
            <person name="Shigenobu S."/>
            <person name="Wang J."/>
            <person name="Liu J."/>
            <person name="Flicek P."/>
            <person name="Searle S."/>
            <person name="Wang J."/>
            <person name="Kuratani S."/>
            <person name="Yin Y."/>
            <person name="Aken B."/>
            <person name="Zhang G."/>
            <person name="Irie N."/>
        </authorList>
    </citation>
    <scope>NUCLEOTIDE SEQUENCE [LARGE SCALE GENOMIC DNA]</scope>
</reference>
<organism evidence="2 3">
    <name type="scientific">Chelonia mydas</name>
    <name type="common">Green sea-turtle</name>
    <name type="synonym">Chelonia agassizi</name>
    <dbReference type="NCBI Taxonomy" id="8469"/>
    <lineage>
        <taxon>Eukaryota</taxon>
        <taxon>Metazoa</taxon>
        <taxon>Chordata</taxon>
        <taxon>Craniata</taxon>
        <taxon>Vertebrata</taxon>
        <taxon>Euteleostomi</taxon>
        <taxon>Archelosauria</taxon>
        <taxon>Testudinata</taxon>
        <taxon>Testudines</taxon>
        <taxon>Cryptodira</taxon>
        <taxon>Durocryptodira</taxon>
        <taxon>Americhelydia</taxon>
        <taxon>Chelonioidea</taxon>
        <taxon>Cheloniidae</taxon>
        <taxon>Chelonia</taxon>
    </lineage>
</organism>
<evidence type="ECO:0000256" key="1">
    <source>
        <dbReference type="SAM" id="MobiDB-lite"/>
    </source>
</evidence>
<feature type="compositionally biased region" description="Basic and acidic residues" evidence="1">
    <location>
        <begin position="230"/>
        <end position="241"/>
    </location>
</feature>
<evidence type="ECO:0000313" key="2">
    <source>
        <dbReference type="EMBL" id="EMP36527.1"/>
    </source>
</evidence>
<protein>
    <submittedName>
        <fullName evidence="2">Uncharacterized protein</fullName>
    </submittedName>
</protein>
<proteinExistence type="predicted"/>
<dbReference type="EMBL" id="KB524804">
    <property type="protein sequence ID" value="EMP36527.1"/>
    <property type="molecule type" value="Genomic_DNA"/>
</dbReference>
<feature type="region of interest" description="Disordered" evidence="1">
    <location>
        <begin position="217"/>
        <end position="241"/>
    </location>
</feature>
<gene>
    <name evidence="2" type="ORF">UY3_06292</name>
</gene>